<dbReference type="PANTHER" id="PTHR30061">
    <property type="entry name" value="MALTOSE-BINDING PERIPLASMIC PROTEIN"/>
    <property type="match status" value="1"/>
</dbReference>
<dbReference type="InterPro" id="IPR006059">
    <property type="entry name" value="SBP"/>
</dbReference>
<dbReference type="AlphaFoldDB" id="D6U5Y7"/>
<evidence type="ECO:0000313" key="4">
    <source>
        <dbReference type="EMBL" id="EFH80398.1"/>
    </source>
</evidence>
<dbReference type="GO" id="GO:0055052">
    <property type="term" value="C:ATP-binding cassette (ABC) transporter complex, substrate-binding subunit-containing"/>
    <property type="evidence" value="ECO:0007669"/>
    <property type="project" value="TreeGrafter"/>
</dbReference>
<proteinExistence type="inferred from homology"/>
<evidence type="ECO:0000256" key="2">
    <source>
        <dbReference type="ARBA" id="ARBA00022448"/>
    </source>
</evidence>
<organism evidence="4 5">
    <name type="scientific">Ktedonobacter racemifer DSM 44963</name>
    <dbReference type="NCBI Taxonomy" id="485913"/>
    <lineage>
        <taxon>Bacteria</taxon>
        <taxon>Bacillati</taxon>
        <taxon>Chloroflexota</taxon>
        <taxon>Ktedonobacteria</taxon>
        <taxon>Ktedonobacterales</taxon>
        <taxon>Ktedonobacteraceae</taxon>
        <taxon>Ktedonobacter</taxon>
    </lineage>
</organism>
<dbReference type="EMBL" id="ADVG01000005">
    <property type="protein sequence ID" value="EFH80398.1"/>
    <property type="molecule type" value="Genomic_DNA"/>
</dbReference>
<reference evidence="4 5" key="1">
    <citation type="journal article" date="2011" name="Stand. Genomic Sci.">
        <title>Non-contiguous finished genome sequence and contextual data of the filamentous soil bacterium Ktedonobacter racemifer type strain (SOSP1-21).</title>
        <authorList>
            <person name="Chang Y.J."/>
            <person name="Land M."/>
            <person name="Hauser L."/>
            <person name="Chertkov O."/>
            <person name="Del Rio T.G."/>
            <person name="Nolan M."/>
            <person name="Copeland A."/>
            <person name="Tice H."/>
            <person name="Cheng J.F."/>
            <person name="Lucas S."/>
            <person name="Han C."/>
            <person name="Goodwin L."/>
            <person name="Pitluck S."/>
            <person name="Ivanova N."/>
            <person name="Ovchinikova G."/>
            <person name="Pati A."/>
            <person name="Chen A."/>
            <person name="Palaniappan K."/>
            <person name="Mavromatis K."/>
            <person name="Liolios K."/>
            <person name="Brettin T."/>
            <person name="Fiebig A."/>
            <person name="Rohde M."/>
            <person name="Abt B."/>
            <person name="Goker M."/>
            <person name="Detter J.C."/>
            <person name="Woyke T."/>
            <person name="Bristow J."/>
            <person name="Eisen J.A."/>
            <person name="Markowitz V."/>
            <person name="Hugenholtz P."/>
            <person name="Kyrpides N.C."/>
            <person name="Klenk H.P."/>
            <person name="Lapidus A."/>
        </authorList>
    </citation>
    <scope>NUCLEOTIDE SEQUENCE [LARGE SCALE GENOMIC DNA]</scope>
    <source>
        <strain evidence="5">DSM 44963</strain>
    </source>
</reference>
<name>D6U5Y7_KTERA</name>
<keyword evidence="2" id="KW-0813">Transport</keyword>
<keyword evidence="5" id="KW-1185">Reference proteome</keyword>
<sequence>MSKTMDALNDAIMHMRAGRIKRRTFLERVIALGLSAGAATSLLEACGTISTRCTPNGWVSQPNTIVWSSEHDDQEEFINIVKNFNAQNTNAHVIYNNAPFKDNAQYKDTVSALQACASEMDVISIDVVWLTEFAHNQWILPLTEAIKSGVLQSYKGFQSIIDSCSYKGQLYSTPIRFDLGVLYYNTGFVSSAPQTYDELREQASQVLANAQGKELDGYVWQGAQYEGLVCNFIEVLAGFGGSFFAEDDPTKVTINSSEAHDALFEMVNWLWLANISPNDPNGITTYEENDARVRWQNGFAVFMRNWFNVQQLVTDPGISAVQDKVAYAAIPHSKSQPTGHSCIGGWQVGVNASSTNQDLSWQFIDFLLKHTNDYRPTDVVGEASLKSMYTNAVARPQLPNYNLISESIQRHVFSALTKRETPSEALVKMEEELKQIISR</sequence>
<dbReference type="GO" id="GO:0015768">
    <property type="term" value="P:maltose transport"/>
    <property type="evidence" value="ECO:0007669"/>
    <property type="project" value="TreeGrafter"/>
</dbReference>
<comment type="caution">
    <text evidence="4">The sequence shown here is derived from an EMBL/GenBank/DDBJ whole genome shotgun (WGS) entry which is preliminary data.</text>
</comment>
<dbReference type="eggNOG" id="COG1653">
    <property type="taxonomic scope" value="Bacteria"/>
</dbReference>
<dbReference type="Proteomes" id="UP000004508">
    <property type="component" value="Unassembled WGS sequence"/>
</dbReference>
<protein>
    <submittedName>
        <fullName evidence="4">Extracellular solute-binding protein family 1</fullName>
    </submittedName>
</protein>
<accession>D6U5Y7</accession>
<dbReference type="GO" id="GO:0042956">
    <property type="term" value="P:maltodextrin transmembrane transport"/>
    <property type="evidence" value="ECO:0007669"/>
    <property type="project" value="TreeGrafter"/>
</dbReference>
<dbReference type="Pfam" id="PF01547">
    <property type="entry name" value="SBP_bac_1"/>
    <property type="match status" value="1"/>
</dbReference>
<dbReference type="PANTHER" id="PTHR30061:SF50">
    <property type="entry name" value="MALTOSE_MALTODEXTRIN-BINDING PERIPLASMIC PROTEIN"/>
    <property type="match status" value="1"/>
</dbReference>
<dbReference type="STRING" id="485913.Krac_0990"/>
<comment type="similarity">
    <text evidence="1">Belongs to the bacterial solute-binding protein 1 family.</text>
</comment>
<evidence type="ECO:0000256" key="3">
    <source>
        <dbReference type="ARBA" id="ARBA00022729"/>
    </source>
</evidence>
<dbReference type="RefSeq" id="WP_007922976.1">
    <property type="nucleotide sequence ID" value="NZ_ADVG01000005.1"/>
</dbReference>
<dbReference type="SUPFAM" id="SSF53850">
    <property type="entry name" value="Periplasmic binding protein-like II"/>
    <property type="match status" value="1"/>
</dbReference>
<dbReference type="OrthoDB" id="9808332at2"/>
<evidence type="ECO:0000256" key="1">
    <source>
        <dbReference type="ARBA" id="ARBA00008520"/>
    </source>
</evidence>
<dbReference type="Gene3D" id="3.40.190.10">
    <property type="entry name" value="Periplasmic binding protein-like II"/>
    <property type="match status" value="2"/>
</dbReference>
<evidence type="ECO:0000313" key="5">
    <source>
        <dbReference type="Proteomes" id="UP000004508"/>
    </source>
</evidence>
<gene>
    <name evidence="4" type="ORF">Krac_0990</name>
</gene>
<dbReference type="GO" id="GO:1901982">
    <property type="term" value="F:maltose binding"/>
    <property type="evidence" value="ECO:0007669"/>
    <property type="project" value="TreeGrafter"/>
</dbReference>
<dbReference type="InParanoid" id="D6U5Y7"/>
<keyword evidence="3" id="KW-0732">Signal</keyword>